<comment type="caution">
    <text evidence="1">The sequence shown here is derived from an EMBL/GenBank/DDBJ whole genome shotgun (WGS) entry which is preliminary data.</text>
</comment>
<sequence>MPLESYNEAKPNVRELEPDFKVVKPIQNEKDHVILARVRPSTVQHEVAQA</sequence>
<keyword evidence="2" id="KW-1185">Reference proteome</keyword>
<organism evidence="1 2">
    <name type="scientific">Brassica cretica</name>
    <name type="common">Mustard</name>
    <dbReference type="NCBI Taxonomy" id="69181"/>
    <lineage>
        <taxon>Eukaryota</taxon>
        <taxon>Viridiplantae</taxon>
        <taxon>Streptophyta</taxon>
        <taxon>Embryophyta</taxon>
        <taxon>Tracheophyta</taxon>
        <taxon>Spermatophyta</taxon>
        <taxon>Magnoliopsida</taxon>
        <taxon>eudicotyledons</taxon>
        <taxon>Gunneridae</taxon>
        <taxon>Pentapetalae</taxon>
        <taxon>rosids</taxon>
        <taxon>malvids</taxon>
        <taxon>Brassicales</taxon>
        <taxon>Brassicaceae</taxon>
        <taxon>Brassiceae</taxon>
        <taxon>Brassica</taxon>
    </lineage>
</organism>
<accession>A0ABQ7AXP7</accession>
<evidence type="ECO:0000313" key="2">
    <source>
        <dbReference type="Proteomes" id="UP000266723"/>
    </source>
</evidence>
<evidence type="ECO:0000313" key="1">
    <source>
        <dbReference type="EMBL" id="KAF3518704.1"/>
    </source>
</evidence>
<proteinExistence type="predicted"/>
<reference evidence="1 2" key="1">
    <citation type="journal article" date="2020" name="BMC Genomics">
        <title>Intraspecific diversification of the crop wild relative Brassica cretica Lam. using demographic model selection.</title>
        <authorList>
            <person name="Kioukis A."/>
            <person name="Michalopoulou V.A."/>
            <person name="Briers L."/>
            <person name="Pirintsos S."/>
            <person name="Studholme D.J."/>
            <person name="Pavlidis P."/>
            <person name="Sarris P.F."/>
        </authorList>
    </citation>
    <scope>NUCLEOTIDE SEQUENCE [LARGE SCALE GENOMIC DNA]</scope>
    <source>
        <strain evidence="2">cv. PFS-1207/04</strain>
    </source>
</reference>
<name>A0ABQ7AXP7_BRACR</name>
<gene>
    <name evidence="1" type="ORF">DY000_02059482</name>
</gene>
<protein>
    <recommendedName>
        <fullName evidence="3">Kinesin motor domain-containing protein</fullName>
    </recommendedName>
</protein>
<dbReference type="EMBL" id="QGKV02001556">
    <property type="protein sequence ID" value="KAF3518704.1"/>
    <property type="molecule type" value="Genomic_DNA"/>
</dbReference>
<evidence type="ECO:0008006" key="3">
    <source>
        <dbReference type="Google" id="ProtNLM"/>
    </source>
</evidence>
<dbReference type="Proteomes" id="UP000266723">
    <property type="component" value="Unassembled WGS sequence"/>
</dbReference>